<dbReference type="AlphaFoldDB" id="A0A0F9F3X9"/>
<gene>
    <name evidence="1" type="ORF">LCGC14_2290480</name>
</gene>
<dbReference type="EMBL" id="LAZR01032068">
    <property type="protein sequence ID" value="KKL51940.1"/>
    <property type="molecule type" value="Genomic_DNA"/>
</dbReference>
<name>A0A0F9F3X9_9ZZZZ</name>
<feature type="non-terminal residue" evidence="1">
    <location>
        <position position="1"/>
    </location>
</feature>
<comment type="caution">
    <text evidence="1">The sequence shown here is derived from an EMBL/GenBank/DDBJ whole genome shotgun (WGS) entry which is preliminary data.</text>
</comment>
<dbReference type="Gene3D" id="3.30.420.240">
    <property type="match status" value="1"/>
</dbReference>
<protein>
    <submittedName>
        <fullName evidence="1">Uncharacterized protein</fullName>
    </submittedName>
</protein>
<organism evidence="1">
    <name type="scientific">marine sediment metagenome</name>
    <dbReference type="NCBI Taxonomy" id="412755"/>
    <lineage>
        <taxon>unclassified sequences</taxon>
        <taxon>metagenomes</taxon>
        <taxon>ecological metagenomes</taxon>
    </lineage>
</organism>
<reference evidence="1" key="1">
    <citation type="journal article" date="2015" name="Nature">
        <title>Complex archaea that bridge the gap between prokaryotes and eukaryotes.</title>
        <authorList>
            <person name="Spang A."/>
            <person name="Saw J.H."/>
            <person name="Jorgensen S.L."/>
            <person name="Zaremba-Niedzwiedzka K."/>
            <person name="Martijn J."/>
            <person name="Lind A.E."/>
            <person name="van Eijk R."/>
            <person name="Schleper C."/>
            <person name="Guy L."/>
            <person name="Ettema T.J."/>
        </authorList>
    </citation>
    <scope>NUCLEOTIDE SEQUENCE</scope>
</reference>
<sequence length="121" mass="13462">KLNMLSGYDAALDAHFKRGMETKAFFNPDEQALREAEDYIFYPSGKGTGPSSCQADEGGAKAAHGDIVIADGLCCLARWDQPRASIEFNPNGYKPVGSFAYRRNERQIADREKQEDGKWLI</sequence>
<accession>A0A0F9F3X9</accession>
<proteinExistence type="predicted"/>
<evidence type="ECO:0000313" key="1">
    <source>
        <dbReference type="EMBL" id="KKL51940.1"/>
    </source>
</evidence>